<evidence type="ECO:0000313" key="2">
    <source>
        <dbReference type="Proteomes" id="UP001176961"/>
    </source>
</evidence>
<name>A0AA36HBQ6_CYLNA</name>
<keyword evidence="2" id="KW-1185">Reference proteome</keyword>
<organism evidence="1 2">
    <name type="scientific">Cylicocyclus nassatus</name>
    <name type="common">Nematode worm</name>
    <dbReference type="NCBI Taxonomy" id="53992"/>
    <lineage>
        <taxon>Eukaryota</taxon>
        <taxon>Metazoa</taxon>
        <taxon>Ecdysozoa</taxon>
        <taxon>Nematoda</taxon>
        <taxon>Chromadorea</taxon>
        <taxon>Rhabditida</taxon>
        <taxon>Rhabditina</taxon>
        <taxon>Rhabditomorpha</taxon>
        <taxon>Strongyloidea</taxon>
        <taxon>Strongylidae</taxon>
        <taxon>Cylicocyclus</taxon>
    </lineage>
</organism>
<dbReference type="Proteomes" id="UP001176961">
    <property type="component" value="Unassembled WGS sequence"/>
</dbReference>
<evidence type="ECO:0000313" key="1">
    <source>
        <dbReference type="EMBL" id="CAJ0607335.1"/>
    </source>
</evidence>
<sequence>SAEGVSAAVNATADLRNTGKNILTVAVGDENFDLKPLASKPDYDSNLPVSSEETYPLLAKKIISQLLQIGQVCR</sequence>
<proteinExistence type="predicted"/>
<gene>
    <name evidence="1" type="ORF">CYNAS_LOCUS19318</name>
</gene>
<reference evidence="1" key="1">
    <citation type="submission" date="2023-07" db="EMBL/GenBank/DDBJ databases">
        <authorList>
            <consortium name="CYATHOMIX"/>
        </authorList>
    </citation>
    <scope>NUCLEOTIDE SEQUENCE</scope>
    <source>
        <strain evidence="1">N/A</strain>
    </source>
</reference>
<protein>
    <submittedName>
        <fullName evidence="1">Uncharacterized protein</fullName>
    </submittedName>
</protein>
<dbReference type="AlphaFoldDB" id="A0AA36HBQ6"/>
<comment type="caution">
    <text evidence="1">The sequence shown here is derived from an EMBL/GenBank/DDBJ whole genome shotgun (WGS) entry which is preliminary data.</text>
</comment>
<dbReference type="EMBL" id="CATQJL010000316">
    <property type="protein sequence ID" value="CAJ0607335.1"/>
    <property type="molecule type" value="Genomic_DNA"/>
</dbReference>
<feature type="non-terminal residue" evidence="1">
    <location>
        <position position="74"/>
    </location>
</feature>
<accession>A0AA36HBQ6</accession>